<evidence type="ECO:0000313" key="20">
    <source>
        <dbReference type="Proteomes" id="UP001177744"/>
    </source>
</evidence>
<feature type="region of interest" description="Disordered" evidence="15">
    <location>
        <begin position="542"/>
        <end position="575"/>
    </location>
</feature>
<evidence type="ECO:0000313" key="19">
    <source>
        <dbReference type="EMBL" id="KAK1327376.1"/>
    </source>
</evidence>
<dbReference type="InterPro" id="IPR000477">
    <property type="entry name" value="RT_dom"/>
</dbReference>
<dbReference type="AlphaFoldDB" id="A0AA40LBS0"/>
<dbReference type="Gene3D" id="3.30.420.10">
    <property type="entry name" value="Ribonuclease H-like superfamily/Ribonuclease H"/>
    <property type="match status" value="1"/>
</dbReference>
<dbReference type="InterPro" id="IPR036397">
    <property type="entry name" value="RNaseH_sf"/>
</dbReference>
<dbReference type="InterPro" id="IPR008919">
    <property type="entry name" value="Retrov_capsid_N"/>
</dbReference>
<dbReference type="InterPro" id="IPR038124">
    <property type="entry name" value="B_retro_matrix_sf"/>
</dbReference>
<evidence type="ECO:0000256" key="12">
    <source>
        <dbReference type="ARBA" id="ARBA00022932"/>
    </source>
</evidence>
<evidence type="ECO:0000256" key="3">
    <source>
        <dbReference type="ARBA" id="ARBA00022695"/>
    </source>
</evidence>
<sequence length="1070" mass="120289">MGQEISQHEMFVEGQKQALKARGVKVSVKQLLKYFEYVKDVCPWFPQEGTIDEKRWKRVGDALKDYYQTFGPEKVPITAFSYWNLIDEILSQKQRDPVIAGAIEAGEELLRQEGKRDRVSPKLKNSKPKEEEDLISKWSLEAPPKEKKLYPSLKQVLPVSDGLGDNDWADLKEEAAKYHNPDWPTLTQHPPPYAPAPSAPALACPAIDPQKLLREKIQFLKEQIKLEKEHQELIQQLEELKTGKTEESNNIEPKPKPKPPVRGATPKIQPKPEASIEHGDLEAFPVTETTDAQGQVWRHHNGFDFKVIKEIKTAVAQYGATAPYTMAIYVENCRDTARRNAQAGNNWTYDMLAGEGNYTTSDQQMQFDAGLFAQIQAAATKAWRKIPSKGDVSASLTGIKQGPDEPFADFVHRLITAAGRIFGSAEAGTDFVKQLAFENANAACQAAICPYKKKTDLSGYIRLCSDIGAAYQQGLAMAAMQGYTVRQFLSHQNKNKCFSCGEIGHFAKDCKAGKTATTSKSPAPGLCPRCKRGKHWANECKSKRDAQGQPLPLPQSQSQGNGNGGQPQAPNTNKFTGQSALFQQHTIRFKPPQGNSRKNSFKLPYYPTFPWNTPIFVIKKKSGKWRLLQDLRAVNKTMVLMGTLQPGLPSPVAIPLGYYKIIIDLKDCFFTIPLHPNDQKRFAFSLPSINFRAPMQRFQWQVLPQGMANSPTLCQSFVASAIQSIRDRWPDLYIIHYMDDILVAGKIGEEVLSCYTDLQQALKSHGLQIAPDKVQLKDPYTYLGFQMRGSTISSQKLTLRLDSLKTLNDFQKLLGDINWLMPYLRLTKHELKPLYDILQGDSCPTSPRELTAEGRKAIAIVEQAIQNQTITFMDYDSPLQYIICRTTLSPTAVFWQTAPLMWVHLPASPKRVLNPYYRAVSDLIMIGRDHGKRYFGKEPDIIIQPYPKEQVDWLMQATKFWPVALASYTGSIDNHYPPNKLIDFANRHEFIFPKITSTKPLPKALSVFTDGSSTGIAAYVWDSSTIQFQTNSSSAQITELHAVIAVFSAFPTKAFNLYTDSAYIAQLYLN</sequence>
<name>A0AA40LBS0_CNENI</name>
<feature type="domain" description="CCHC-type" evidence="16">
    <location>
        <begin position="496"/>
        <end position="511"/>
    </location>
</feature>
<evidence type="ECO:0000256" key="1">
    <source>
        <dbReference type="ARBA" id="ARBA00010879"/>
    </source>
</evidence>
<dbReference type="InterPro" id="IPR008916">
    <property type="entry name" value="Retrov_capsid_C"/>
</dbReference>
<dbReference type="InterPro" id="IPR003322">
    <property type="entry name" value="B_retro_matrix"/>
</dbReference>
<dbReference type="Pfam" id="PF00098">
    <property type="entry name" value="zf-CCHC"/>
    <property type="match status" value="1"/>
</dbReference>
<feature type="region of interest" description="Disordered" evidence="15">
    <location>
        <begin position="242"/>
        <end position="272"/>
    </location>
</feature>
<keyword evidence="11" id="KW-0695">RNA-directed DNA polymerase</keyword>
<comment type="similarity">
    <text evidence="1">Belongs to the beta type-B retroviral polymerase family. HERV class-II K(HML-2) pol subfamily.</text>
</comment>
<keyword evidence="10" id="KW-0694">RNA-binding</keyword>
<dbReference type="SUPFAM" id="SSF47836">
    <property type="entry name" value="Retroviral matrix proteins"/>
    <property type="match status" value="1"/>
</dbReference>
<dbReference type="Pfam" id="PF00075">
    <property type="entry name" value="RNase_H"/>
    <property type="match status" value="1"/>
</dbReference>
<protein>
    <submittedName>
        <fullName evidence="19">Uncharacterized protein</fullName>
    </submittedName>
</protein>
<dbReference type="SUPFAM" id="SSF57756">
    <property type="entry name" value="Retrovirus zinc finger-like domains"/>
    <property type="match status" value="2"/>
</dbReference>
<evidence type="ECO:0000256" key="4">
    <source>
        <dbReference type="ARBA" id="ARBA00022722"/>
    </source>
</evidence>
<dbReference type="Gene3D" id="1.10.1200.30">
    <property type="match status" value="1"/>
</dbReference>
<dbReference type="PANTHER" id="PTHR41694">
    <property type="entry name" value="ENDOGENOUS RETROVIRUS GROUP K MEMBER POL PROTEIN"/>
    <property type="match status" value="1"/>
</dbReference>
<keyword evidence="6" id="KW-0255">Endonuclease</keyword>
<dbReference type="Gene3D" id="3.30.70.270">
    <property type="match status" value="2"/>
</dbReference>
<evidence type="ECO:0000256" key="10">
    <source>
        <dbReference type="ARBA" id="ARBA00022884"/>
    </source>
</evidence>
<dbReference type="PANTHER" id="PTHR41694:SF3">
    <property type="entry name" value="RNA-DIRECTED DNA POLYMERASE-RELATED"/>
    <property type="match status" value="1"/>
</dbReference>
<dbReference type="PROSITE" id="PS50879">
    <property type="entry name" value="RNASE_H_1"/>
    <property type="match status" value="1"/>
</dbReference>
<evidence type="ECO:0000256" key="6">
    <source>
        <dbReference type="ARBA" id="ARBA00022759"/>
    </source>
</evidence>
<dbReference type="PROSITE" id="PS50158">
    <property type="entry name" value="ZF_CCHC"/>
    <property type="match status" value="1"/>
</dbReference>
<evidence type="ECO:0000259" key="16">
    <source>
        <dbReference type="PROSITE" id="PS50158"/>
    </source>
</evidence>
<keyword evidence="8" id="KW-0378">Hydrolase</keyword>
<keyword evidence="4" id="KW-0540">Nuclease</keyword>
<dbReference type="SUPFAM" id="SSF47943">
    <property type="entry name" value="Retrovirus capsid protein, N-terminal core domain"/>
    <property type="match status" value="1"/>
</dbReference>
<dbReference type="PROSITE" id="PS50878">
    <property type="entry name" value="RT_POL"/>
    <property type="match status" value="1"/>
</dbReference>
<dbReference type="InterPro" id="IPR010661">
    <property type="entry name" value="RVT_thumb"/>
</dbReference>
<accession>A0AA40LBS0</accession>
<feature type="domain" description="RNase H type-1" evidence="18">
    <location>
        <begin position="1001"/>
        <end position="1070"/>
    </location>
</feature>
<dbReference type="GO" id="GO:0016032">
    <property type="term" value="P:viral process"/>
    <property type="evidence" value="ECO:0007669"/>
    <property type="project" value="InterPro"/>
</dbReference>
<dbReference type="Gene3D" id="1.10.375.10">
    <property type="entry name" value="Human Immunodeficiency Virus Type 1 Capsid Protein"/>
    <property type="match status" value="2"/>
</dbReference>
<evidence type="ECO:0000256" key="14">
    <source>
        <dbReference type="PROSITE-ProRule" id="PRU00047"/>
    </source>
</evidence>
<keyword evidence="3" id="KW-0548">Nucleotidyltransferase</keyword>
<keyword evidence="7 14" id="KW-0863">Zinc-finger</keyword>
<dbReference type="Gene3D" id="1.10.150.490">
    <property type="entry name" value="Retroviral GAG p10 protein"/>
    <property type="match status" value="1"/>
</dbReference>
<dbReference type="Pfam" id="PF00078">
    <property type="entry name" value="RVT_1"/>
    <property type="match status" value="1"/>
</dbReference>
<dbReference type="Pfam" id="PF00607">
    <property type="entry name" value="Gag_p24"/>
    <property type="match status" value="1"/>
</dbReference>
<dbReference type="GO" id="GO:0035613">
    <property type="term" value="F:RNA stem-loop binding"/>
    <property type="evidence" value="ECO:0007669"/>
    <property type="project" value="TreeGrafter"/>
</dbReference>
<evidence type="ECO:0000256" key="2">
    <source>
        <dbReference type="ARBA" id="ARBA00022679"/>
    </source>
</evidence>
<keyword evidence="5" id="KW-0479">Metal-binding</keyword>
<dbReference type="InterPro" id="IPR002156">
    <property type="entry name" value="RNaseH_domain"/>
</dbReference>
<feature type="domain" description="Reverse transcriptase" evidence="17">
    <location>
        <begin position="599"/>
        <end position="787"/>
    </location>
</feature>
<keyword evidence="12" id="KW-0239">DNA-directed DNA polymerase</keyword>
<keyword evidence="9" id="KW-0862">Zinc</keyword>
<evidence type="ECO:0000256" key="5">
    <source>
        <dbReference type="ARBA" id="ARBA00022723"/>
    </source>
</evidence>
<dbReference type="GO" id="GO:0008270">
    <property type="term" value="F:zinc ion binding"/>
    <property type="evidence" value="ECO:0007669"/>
    <property type="project" value="UniProtKB-KW"/>
</dbReference>
<comment type="caution">
    <text evidence="19">The sequence shown here is derived from an EMBL/GenBank/DDBJ whole genome shotgun (WGS) entry which is preliminary data.</text>
</comment>
<evidence type="ECO:0000256" key="7">
    <source>
        <dbReference type="ARBA" id="ARBA00022771"/>
    </source>
</evidence>
<dbReference type="Pfam" id="PF06817">
    <property type="entry name" value="RVT_thumb"/>
    <property type="match status" value="1"/>
</dbReference>
<dbReference type="InterPro" id="IPR043128">
    <property type="entry name" value="Rev_trsase/Diguanyl_cyclase"/>
</dbReference>
<dbReference type="InterPro" id="IPR036875">
    <property type="entry name" value="Znf_CCHC_sf"/>
</dbReference>
<dbReference type="SMART" id="SM00343">
    <property type="entry name" value="ZnF_C2HC"/>
    <property type="match status" value="2"/>
</dbReference>
<dbReference type="InterPro" id="IPR010999">
    <property type="entry name" value="Retrovr_matrix"/>
</dbReference>
<evidence type="ECO:0000256" key="8">
    <source>
        <dbReference type="ARBA" id="ARBA00022801"/>
    </source>
</evidence>
<reference evidence="19" key="1">
    <citation type="submission" date="2023-06" db="EMBL/GenBank/DDBJ databases">
        <title>Reference genome for the Northern bat (Eptesicus nilssonii), a most northern bat species.</title>
        <authorList>
            <person name="Laine V.N."/>
            <person name="Pulliainen A.T."/>
            <person name="Lilley T.M."/>
        </authorList>
    </citation>
    <scope>NUCLEOTIDE SEQUENCE</scope>
    <source>
        <strain evidence="19">BLF_Eptnil</strain>
        <tissue evidence="19">Kidney</tissue>
    </source>
</reference>
<evidence type="ECO:0000256" key="15">
    <source>
        <dbReference type="SAM" id="MobiDB-lite"/>
    </source>
</evidence>
<proteinExistence type="inferred from homology"/>
<dbReference type="Pfam" id="PF02337">
    <property type="entry name" value="Gag_p10"/>
    <property type="match status" value="1"/>
</dbReference>
<organism evidence="19 20">
    <name type="scientific">Cnephaeus nilssonii</name>
    <name type="common">Northern bat</name>
    <name type="synonym">Eptesicus nilssonii</name>
    <dbReference type="NCBI Taxonomy" id="3371016"/>
    <lineage>
        <taxon>Eukaryota</taxon>
        <taxon>Metazoa</taxon>
        <taxon>Chordata</taxon>
        <taxon>Craniata</taxon>
        <taxon>Vertebrata</taxon>
        <taxon>Euteleostomi</taxon>
        <taxon>Mammalia</taxon>
        <taxon>Eutheria</taxon>
        <taxon>Laurasiatheria</taxon>
        <taxon>Chiroptera</taxon>
        <taxon>Yangochiroptera</taxon>
        <taxon>Vespertilionidae</taxon>
        <taxon>Cnephaeus</taxon>
    </lineage>
</organism>
<dbReference type="Gene3D" id="3.10.10.10">
    <property type="entry name" value="HIV Type 1 Reverse Transcriptase, subunit A, domain 1"/>
    <property type="match status" value="1"/>
</dbReference>
<dbReference type="InterPro" id="IPR043502">
    <property type="entry name" value="DNA/RNA_pol_sf"/>
</dbReference>
<dbReference type="InterPro" id="IPR001878">
    <property type="entry name" value="Znf_CCHC"/>
</dbReference>
<keyword evidence="2" id="KW-0808">Transferase</keyword>
<evidence type="ECO:0000256" key="9">
    <source>
        <dbReference type="ARBA" id="ARBA00022833"/>
    </source>
</evidence>
<dbReference type="Proteomes" id="UP001177744">
    <property type="component" value="Unassembled WGS sequence"/>
</dbReference>
<evidence type="ECO:0000259" key="18">
    <source>
        <dbReference type="PROSITE" id="PS50879"/>
    </source>
</evidence>
<keyword evidence="13" id="KW-0511">Multifunctional enzyme</keyword>
<dbReference type="GO" id="GO:0003964">
    <property type="term" value="F:RNA-directed DNA polymerase activity"/>
    <property type="evidence" value="ECO:0007669"/>
    <property type="project" value="UniProtKB-KW"/>
</dbReference>
<dbReference type="Pfam" id="PF14787">
    <property type="entry name" value="zf-CCHC_5"/>
    <property type="match status" value="1"/>
</dbReference>
<dbReference type="EMBL" id="JAULJE010000044">
    <property type="protein sequence ID" value="KAK1327376.1"/>
    <property type="molecule type" value="Genomic_DNA"/>
</dbReference>
<dbReference type="GO" id="GO:0004523">
    <property type="term" value="F:RNA-DNA hybrid ribonuclease activity"/>
    <property type="evidence" value="ECO:0007669"/>
    <property type="project" value="InterPro"/>
</dbReference>
<feature type="compositionally biased region" description="Low complexity" evidence="15">
    <location>
        <begin position="547"/>
        <end position="560"/>
    </location>
</feature>
<evidence type="ECO:0000256" key="13">
    <source>
        <dbReference type="ARBA" id="ARBA00023268"/>
    </source>
</evidence>
<dbReference type="Gene3D" id="4.10.60.10">
    <property type="entry name" value="Zinc finger, CCHC-type"/>
    <property type="match status" value="1"/>
</dbReference>
<gene>
    <name evidence="19" type="ORF">QTO34_014981</name>
</gene>
<dbReference type="SUPFAM" id="SSF56672">
    <property type="entry name" value="DNA/RNA polymerases"/>
    <property type="match status" value="1"/>
</dbReference>
<keyword evidence="20" id="KW-1185">Reference proteome</keyword>
<dbReference type="InterPro" id="IPR045345">
    <property type="entry name" value="Gag_p24_C"/>
</dbReference>
<evidence type="ECO:0000256" key="11">
    <source>
        <dbReference type="ARBA" id="ARBA00022918"/>
    </source>
</evidence>
<evidence type="ECO:0000259" key="17">
    <source>
        <dbReference type="PROSITE" id="PS50878"/>
    </source>
</evidence>
<dbReference type="GO" id="GO:0003887">
    <property type="term" value="F:DNA-directed DNA polymerase activity"/>
    <property type="evidence" value="ECO:0007669"/>
    <property type="project" value="UniProtKB-KW"/>
</dbReference>
<dbReference type="GO" id="GO:0005198">
    <property type="term" value="F:structural molecule activity"/>
    <property type="evidence" value="ECO:0007669"/>
    <property type="project" value="InterPro"/>
</dbReference>
<dbReference type="Pfam" id="PF19317">
    <property type="entry name" value="Gag_p24_C"/>
    <property type="match status" value="1"/>
</dbReference>
<dbReference type="SUPFAM" id="SSF47353">
    <property type="entry name" value="Retrovirus capsid dimerization domain-like"/>
    <property type="match status" value="1"/>
</dbReference>